<reference evidence="1 2" key="1">
    <citation type="submission" date="2021-01" db="EMBL/GenBank/DDBJ databases">
        <title>Whole genome shotgun sequence of Verrucosispora andamanensis NBRC 109075.</title>
        <authorList>
            <person name="Komaki H."/>
            <person name="Tamura T."/>
        </authorList>
    </citation>
    <scope>NUCLEOTIDE SEQUENCE [LARGE SCALE GENOMIC DNA]</scope>
    <source>
        <strain evidence="1 2">NBRC 109075</strain>
    </source>
</reference>
<gene>
    <name evidence="1" type="ORF">Van01_02400</name>
</gene>
<keyword evidence="2" id="KW-1185">Reference proteome</keyword>
<dbReference type="RefSeq" id="WP_203998047.1">
    <property type="nucleotide sequence ID" value="NZ_BOOZ01000002.1"/>
</dbReference>
<evidence type="ECO:0000313" key="2">
    <source>
        <dbReference type="Proteomes" id="UP000647017"/>
    </source>
</evidence>
<accession>A0ABQ4HNC9</accession>
<organism evidence="1 2">
    <name type="scientific">Micromonospora andamanensis</name>
    <dbReference type="NCBI Taxonomy" id="1287068"/>
    <lineage>
        <taxon>Bacteria</taxon>
        <taxon>Bacillati</taxon>
        <taxon>Actinomycetota</taxon>
        <taxon>Actinomycetes</taxon>
        <taxon>Micromonosporales</taxon>
        <taxon>Micromonosporaceae</taxon>
        <taxon>Micromonospora</taxon>
    </lineage>
</organism>
<evidence type="ECO:0000313" key="1">
    <source>
        <dbReference type="EMBL" id="GIJ07026.1"/>
    </source>
</evidence>
<protein>
    <recommendedName>
        <fullName evidence="3">Tellurite resistance protein TerB</fullName>
    </recommendedName>
</protein>
<proteinExistence type="predicted"/>
<name>A0ABQ4HNC9_9ACTN</name>
<sequence length="140" mass="14676">MIMGQRLTDDEKMTLKTGAFGAVFMVSNADPGVLALFRESFAASGAMADASGVVKEALTSGPLPKLPRDSALEVESVVLPALRRGVEILTEKVPQDVSVYRAVVLAAADRTARAHDGVSPAEAAVIERIRGVLGVDATDR</sequence>
<dbReference type="Proteomes" id="UP000647017">
    <property type="component" value="Unassembled WGS sequence"/>
</dbReference>
<dbReference type="EMBL" id="BOOZ01000002">
    <property type="protein sequence ID" value="GIJ07026.1"/>
    <property type="molecule type" value="Genomic_DNA"/>
</dbReference>
<evidence type="ECO:0008006" key="3">
    <source>
        <dbReference type="Google" id="ProtNLM"/>
    </source>
</evidence>
<comment type="caution">
    <text evidence="1">The sequence shown here is derived from an EMBL/GenBank/DDBJ whole genome shotgun (WGS) entry which is preliminary data.</text>
</comment>